<organism evidence="2 3">
    <name type="scientific">Monoraphidium neglectum</name>
    <dbReference type="NCBI Taxonomy" id="145388"/>
    <lineage>
        <taxon>Eukaryota</taxon>
        <taxon>Viridiplantae</taxon>
        <taxon>Chlorophyta</taxon>
        <taxon>core chlorophytes</taxon>
        <taxon>Chlorophyceae</taxon>
        <taxon>CS clade</taxon>
        <taxon>Sphaeropleales</taxon>
        <taxon>Selenastraceae</taxon>
        <taxon>Monoraphidium</taxon>
    </lineage>
</organism>
<dbReference type="GeneID" id="25739205"/>
<name>A0A0D2JRG9_9CHLO</name>
<dbReference type="RefSeq" id="XP_013900647.1">
    <property type="nucleotide sequence ID" value="XM_014045193.1"/>
</dbReference>
<accession>A0A0D2JRG9</accession>
<gene>
    <name evidence="2" type="ORF">MNEG_6329</name>
</gene>
<sequence length="101" mass="10431">MPFLCRRAAAVAQAPPAASPPSPVVAGGGGAKGGRRLRHGGPAAKERPCDEADCRPPALRVAHAWPCYRAALVPSTTTGNDLQLLTAFGLASLLLDCFRLT</sequence>
<keyword evidence="3" id="KW-1185">Reference proteome</keyword>
<dbReference type="EMBL" id="KK101237">
    <property type="protein sequence ID" value="KIZ01628.1"/>
    <property type="molecule type" value="Genomic_DNA"/>
</dbReference>
<proteinExistence type="predicted"/>
<evidence type="ECO:0000313" key="2">
    <source>
        <dbReference type="EMBL" id="KIZ01628.1"/>
    </source>
</evidence>
<dbReference type="Proteomes" id="UP000054498">
    <property type="component" value="Unassembled WGS sequence"/>
</dbReference>
<evidence type="ECO:0000313" key="3">
    <source>
        <dbReference type="Proteomes" id="UP000054498"/>
    </source>
</evidence>
<dbReference type="AlphaFoldDB" id="A0A0D2JRG9"/>
<dbReference type="KEGG" id="mng:MNEG_6329"/>
<reference evidence="2 3" key="1">
    <citation type="journal article" date="2013" name="BMC Genomics">
        <title>Reconstruction of the lipid metabolism for the microalga Monoraphidium neglectum from its genome sequence reveals characteristics suitable for biofuel production.</title>
        <authorList>
            <person name="Bogen C."/>
            <person name="Al-Dilaimi A."/>
            <person name="Albersmeier A."/>
            <person name="Wichmann J."/>
            <person name="Grundmann M."/>
            <person name="Rupp O."/>
            <person name="Lauersen K.J."/>
            <person name="Blifernez-Klassen O."/>
            <person name="Kalinowski J."/>
            <person name="Goesmann A."/>
            <person name="Mussgnug J.H."/>
            <person name="Kruse O."/>
        </authorList>
    </citation>
    <scope>NUCLEOTIDE SEQUENCE [LARGE SCALE GENOMIC DNA]</scope>
    <source>
        <strain evidence="2 3">SAG 48.87</strain>
    </source>
</reference>
<feature type="region of interest" description="Disordered" evidence="1">
    <location>
        <begin position="14"/>
        <end position="49"/>
    </location>
</feature>
<protein>
    <submittedName>
        <fullName evidence="2">Uncharacterized protein</fullName>
    </submittedName>
</protein>
<evidence type="ECO:0000256" key="1">
    <source>
        <dbReference type="SAM" id="MobiDB-lite"/>
    </source>
</evidence>